<dbReference type="CDD" id="cd06127">
    <property type="entry name" value="DEDDh"/>
    <property type="match status" value="1"/>
</dbReference>
<keyword evidence="1" id="KW-0540">Nuclease</keyword>
<sequence length="242" mass="27795">MNPMVQFLKQLTDRISPSTYTSVMNQSDAKQIAYIRQLQREMKKEDTLEVPFKELNVVVFDLETTGFYPNRGDKILSVGAVKVEGTEVKKDNTFYSLIQSDESPPKEIVDLTGITKEQLEGAPPVEKVLNDFYKYIQRDTLVAHHAGHERNFMQHFSRSILRTAFEHRIVDTTFLTKIAVPAVSLVTLDECCSHYGIEIETRHHALHDAIATASLWAESLKRIQELGFHHLRDVYTYLAKNR</sequence>
<evidence type="ECO:0000256" key="1">
    <source>
        <dbReference type="ARBA" id="ARBA00022722"/>
    </source>
</evidence>
<keyword evidence="3" id="KW-0269">Exonuclease</keyword>
<comment type="caution">
    <text evidence="5">The sequence shown here is derived from an EMBL/GenBank/DDBJ whole genome shotgun (WGS) entry which is preliminary data.</text>
</comment>
<dbReference type="NCBIfam" id="NF005836">
    <property type="entry name" value="PRK07740.1"/>
    <property type="match status" value="1"/>
</dbReference>
<keyword evidence="2" id="KW-0378">Hydrolase</keyword>
<dbReference type="PANTHER" id="PTHR30231:SF4">
    <property type="entry name" value="PROTEIN NEN2"/>
    <property type="match status" value="1"/>
</dbReference>
<evidence type="ECO:0000313" key="5">
    <source>
        <dbReference type="EMBL" id="MBU9713395.1"/>
    </source>
</evidence>
<dbReference type="NCBIfam" id="TIGR00573">
    <property type="entry name" value="dnaq"/>
    <property type="match status" value="1"/>
</dbReference>
<evidence type="ECO:0000256" key="3">
    <source>
        <dbReference type="ARBA" id="ARBA00022839"/>
    </source>
</evidence>
<reference evidence="5 6" key="1">
    <citation type="submission" date="2021-06" db="EMBL/GenBank/DDBJ databases">
        <title>Bacillus sp. RD4P76, an endophyte from a halophyte.</title>
        <authorList>
            <person name="Sun J.-Q."/>
        </authorList>
    </citation>
    <scope>NUCLEOTIDE SEQUENCE [LARGE SCALE GENOMIC DNA]</scope>
    <source>
        <strain evidence="5 6">CGMCC 1.15917</strain>
    </source>
</reference>
<dbReference type="EMBL" id="JAHQCS010000135">
    <property type="protein sequence ID" value="MBU9713395.1"/>
    <property type="molecule type" value="Genomic_DNA"/>
</dbReference>
<protein>
    <submittedName>
        <fullName evidence="5">3'-5' exoribonuclease</fullName>
    </submittedName>
</protein>
<evidence type="ECO:0000256" key="2">
    <source>
        <dbReference type="ARBA" id="ARBA00022801"/>
    </source>
</evidence>
<organism evidence="5 6">
    <name type="scientific">Evansella tamaricis</name>
    <dbReference type="NCBI Taxonomy" id="2069301"/>
    <lineage>
        <taxon>Bacteria</taxon>
        <taxon>Bacillati</taxon>
        <taxon>Bacillota</taxon>
        <taxon>Bacilli</taxon>
        <taxon>Bacillales</taxon>
        <taxon>Bacillaceae</taxon>
        <taxon>Evansella</taxon>
    </lineage>
</organism>
<dbReference type="RefSeq" id="WP_217067556.1">
    <property type="nucleotide sequence ID" value="NZ_JAHQCS010000135.1"/>
</dbReference>
<dbReference type="InterPro" id="IPR006054">
    <property type="entry name" value="DnaQ"/>
</dbReference>
<dbReference type="Proteomes" id="UP000784880">
    <property type="component" value="Unassembled WGS sequence"/>
</dbReference>
<evidence type="ECO:0000313" key="6">
    <source>
        <dbReference type="Proteomes" id="UP000784880"/>
    </source>
</evidence>
<dbReference type="InterPro" id="IPR013520">
    <property type="entry name" value="Ribonucl_H"/>
</dbReference>
<gene>
    <name evidence="5" type="ORF">KS419_16830</name>
</gene>
<dbReference type="PANTHER" id="PTHR30231">
    <property type="entry name" value="DNA POLYMERASE III SUBUNIT EPSILON"/>
    <property type="match status" value="1"/>
</dbReference>
<keyword evidence="6" id="KW-1185">Reference proteome</keyword>
<proteinExistence type="predicted"/>
<evidence type="ECO:0000259" key="4">
    <source>
        <dbReference type="SMART" id="SM00479"/>
    </source>
</evidence>
<accession>A0ABS6JIA0</accession>
<feature type="domain" description="Exonuclease" evidence="4">
    <location>
        <begin position="56"/>
        <end position="225"/>
    </location>
</feature>
<name>A0ABS6JIA0_9BACI</name>
<dbReference type="SMART" id="SM00479">
    <property type="entry name" value="EXOIII"/>
    <property type="match status" value="1"/>
</dbReference>
<dbReference type="Pfam" id="PF00929">
    <property type="entry name" value="RNase_T"/>
    <property type="match status" value="1"/>
</dbReference>